<dbReference type="EC" id="1.7.1.17" evidence="6"/>
<comment type="function">
    <text evidence="6">Also exhibits azoreductase activity. Catalyzes the reductive cleavage of the azo bond in aromatic azo compounds to the corresponding amines.</text>
</comment>
<reference evidence="8 9" key="1">
    <citation type="journal article" date="2012" name="PLoS ONE">
        <title>The purine-utilizing bacterium Clostridium acidurici 9a: a genome-guided metabolic reconsideration.</title>
        <authorList>
            <person name="Hartwich K."/>
            <person name="Poehlein A."/>
            <person name="Daniel R."/>
        </authorList>
    </citation>
    <scope>NUCLEOTIDE SEQUENCE [LARGE SCALE GENOMIC DNA]</scope>
    <source>
        <strain evidence="9">ATCC 7906 / DSM 604 / BCRC 14475 / CIP 104303 / KCTC 5404 / NCIMB 10678 / 9a</strain>
    </source>
</reference>
<evidence type="ECO:0000313" key="9">
    <source>
        <dbReference type="Proteomes" id="UP000006094"/>
    </source>
</evidence>
<dbReference type="EMBL" id="CP003326">
    <property type="protein sequence ID" value="AFS79751.1"/>
    <property type="molecule type" value="Genomic_DNA"/>
</dbReference>
<dbReference type="InterPro" id="IPR050104">
    <property type="entry name" value="FMN-dep_NADH:Q_OxRdtase_AzoR1"/>
</dbReference>
<dbReference type="AlphaFoldDB" id="K0B5D0"/>
<comment type="catalytic activity">
    <reaction evidence="5">
        <text>N,N-dimethyl-1,4-phenylenediamine + anthranilate + 2 NAD(+) = 2-(4-dimethylaminophenyl)diazenylbenzoate + 2 NADH + 2 H(+)</text>
        <dbReference type="Rhea" id="RHEA:55872"/>
        <dbReference type="ChEBI" id="CHEBI:15378"/>
        <dbReference type="ChEBI" id="CHEBI:15783"/>
        <dbReference type="ChEBI" id="CHEBI:16567"/>
        <dbReference type="ChEBI" id="CHEBI:57540"/>
        <dbReference type="ChEBI" id="CHEBI:57945"/>
        <dbReference type="ChEBI" id="CHEBI:71579"/>
        <dbReference type="EC" id="1.7.1.17"/>
    </reaction>
    <physiologicalReaction direction="right-to-left" evidence="5">
        <dbReference type="Rhea" id="RHEA:55874"/>
    </physiologicalReaction>
</comment>
<dbReference type="PATRIC" id="fig|1128398.3.peg.2843"/>
<dbReference type="STRING" id="1128398.Curi_c27580"/>
<comment type="caution">
    <text evidence="6">Lacks conserved residue(s) required for the propagation of feature annotation.</text>
</comment>
<evidence type="ECO:0000256" key="5">
    <source>
        <dbReference type="ARBA" id="ARBA00048542"/>
    </source>
</evidence>
<evidence type="ECO:0000256" key="6">
    <source>
        <dbReference type="HAMAP-Rule" id="MF_01216"/>
    </source>
</evidence>
<comment type="similarity">
    <text evidence="6">Belongs to the azoreductase type 1 family.</text>
</comment>
<dbReference type="PANTHER" id="PTHR43741:SF7">
    <property type="entry name" value="FMN-DEPENDENT NADH:QUINONE OXIDOREDUCTASE"/>
    <property type="match status" value="1"/>
</dbReference>
<evidence type="ECO:0000256" key="1">
    <source>
        <dbReference type="ARBA" id="ARBA00022630"/>
    </source>
</evidence>
<dbReference type="Proteomes" id="UP000006094">
    <property type="component" value="Chromosome"/>
</dbReference>
<gene>
    <name evidence="6 8" type="primary">azoR</name>
    <name evidence="8" type="ordered locus">Curi_c27580</name>
</gene>
<keyword evidence="9" id="KW-1185">Reference proteome</keyword>
<evidence type="ECO:0000256" key="4">
    <source>
        <dbReference type="ARBA" id="ARBA00023027"/>
    </source>
</evidence>
<dbReference type="KEGG" id="cad:Curi_c27580"/>
<keyword evidence="3 6" id="KW-0560">Oxidoreductase</keyword>
<comment type="function">
    <text evidence="6">Quinone reductase that provides resistance to thiol-specific stress caused by electrophilic quinones.</text>
</comment>
<name>K0B5D0_GOTA9</name>
<evidence type="ECO:0000256" key="2">
    <source>
        <dbReference type="ARBA" id="ARBA00022643"/>
    </source>
</evidence>
<organism evidence="8 9">
    <name type="scientific">Gottschalkia acidurici (strain ATCC 7906 / DSM 604 / BCRC 14475 / CIP 104303 / KCTC 5404 / NCIMB 10678 / 9a)</name>
    <name type="common">Clostridium acidurici</name>
    <dbReference type="NCBI Taxonomy" id="1128398"/>
    <lineage>
        <taxon>Bacteria</taxon>
        <taxon>Bacillati</taxon>
        <taxon>Bacillota</taxon>
        <taxon>Tissierellia</taxon>
        <taxon>Tissierellales</taxon>
        <taxon>Gottschalkiaceae</taxon>
        <taxon>Gottschalkia</taxon>
    </lineage>
</organism>
<keyword evidence="4 6" id="KW-0520">NAD</keyword>
<dbReference type="GO" id="GO:0009055">
    <property type="term" value="F:electron transfer activity"/>
    <property type="evidence" value="ECO:0007669"/>
    <property type="project" value="UniProtKB-UniRule"/>
</dbReference>
<dbReference type="GO" id="GO:0016652">
    <property type="term" value="F:oxidoreductase activity, acting on NAD(P)H as acceptor"/>
    <property type="evidence" value="ECO:0007669"/>
    <property type="project" value="UniProtKB-UniRule"/>
</dbReference>
<keyword evidence="2 6" id="KW-0288">FMN</keyword>
<dbReference type="InterPro" id="IPR029039">
    <property type="entry name" value="Flavoprotein-like_sf"/>
</dbReference>
<dbReference type="GO" id="GO:0016655">
    <property type="term" value="F:oxidoreductase activity, acting on NAD(P)H, quinone or similar compound as acceptor"/>
    <property type="evidence" value="ECO:0007669"/>
    <property type="project" value="InterPro"/>
</dbReference>
<dbReference type="EC" id="1.6.5.-" evidence="6"/>
<feature type="binding site" evidence="6">
    <location>
        <begin position="135"/>
        <end position="138"/>
    </location>
    <ligand>
        <name>FMN</name>
        <dbReference type="ChEBI" id="CHEBI:58210"/>
    </ligand>
</feature>
<dbReference type="eggNOG" id="COG1182">
    <property type="taxonomic scope" value="Bacteria"/>
</dbReference>
<dbReference type="PANTHER" id="PTHR43741">
    <property type="entry name" value="FMN-DEPENDENT NADH-AZOREDUCTASE 1"/>
    <property type="match status" value="1"/>
</dbReference>
<evidence type="ECO:0000313" key="8">
    <source>
        <dbReference type="EMBL" id="AFS79751.1"/>
    </source>
</evidence>
<dbReference type="HAMAP" id="MF_01216">
    <property type="entry name" value="Azoreductase_type1"/>
    <property type="match status" value="1"/>
</dbReference>
<evidence type="ECO:0000259" key="7">
    <source>
        <dbReference type="Pfam" id="PF02525"/>
    </source>
</evidence>
<dbReference type="InterPro" id="IPR023048">
    <property type="entry name" value="NADH:quinone_OxRdtase_FMN_depd"/>
</dbReference>
<dbReference type="OrthoDB" id="9805013at2"/>
<accession>K0B5D0</accession>
<protein>
    <recommendedName>
        <fullName evidence="6">FMN dependent NADH:quinone oxidoreductase</fullName>
        <ecNumber evidence="6">1.6.5.-</ecNumber>
    </recommendedName>
    <alternativeName>
        <fullName evidence="6">Azo-dye reductase</fullName>
    </alternativeName>
    <alternativeName>
        <fullName evidence="6">FMN-dependent NADH-azo compound oxidoreductase</fullName>
    </alternativeName>
    <alternativeName>
        <fullName evidence="6">FMN-dependent NADH-azoreductase</fullName>
        <ecNumber evidence="6">1.7.1.17</ecNumber>
    </alternativeName>
</protein>
<dbReference type="Gene3D" id="3.40.50.360">
    <property type="match status" value="1"/>
</dbReference>
<dbReference type="SUPFAM" id="SSF52218">
    <property type="entry name" value="Flavoproteins"/>
    <property type="match status" value="1"/>
</dbReference>
<comment type="subunit">
    <text evidence="6">Homodimer.</text>
</comment>
<dbReference type="RefSeq" id="WP_014968885.1">
    <property type="nucleotide sequence ID" value="NC_018664.1"/>
</dbReference>
<comment type="catalytic activity">
    <reaction evidence="6">
        <text>2 a quinone + NADH + H(+) = 2 a 1,4-benzosemiquinone + NAD(+)</text>
        <dbReference type="Rhea" id="RHEA:65952"/>
        <dbReference type="ChEBI" id="CHEBI:15378"/>
        <dbReference type="ChEBI" id="CHEBI:57540"/>
        <dbReference type="ChEBI" id="CHEBI:57945"/>
        <dbReference type="ChEBI" id="CHEBI:132124"/>
        <dbReference type="ChEBI" id="CHEBI:134225"/>
    </reaction>
</comment>
<feature type="domain" description="Flavodoxin-like fold" evidence="7">
    <location>
        <begin position="3"/>
        <end position="195"/>
    </location>
</feature>
<dbReference type="GO" id="GO:0010181">
    <property type="term" value="F:FMN binding"/>
    <property type="evidence" value="ECO:0007669"/>
    <property type="project" value="UniProtKB-UniRule"/>
</dbReference>
<proteinExistence type="inferred from homology"/>
<dbReference type="InterPro" id="IPR003680">
    <property type="entry name" value="Flavodoxin_fold"/>
</dbReference>
<dbReference type="Pfam" id="PF02525">
    <property type="entry name" value="Flavodoxin_2"/>
    <property type="match status" value="1"/>
</dbReference>
<keyword evidence="1 6" id="KW-0285">Flavoprotein</keyword>
<dbReference type="HOGENOM" id="CLU_088964_3_1_9"/>
<sequence>MSKVIYIKANAKPEGASRTFRISDSFVESYRESHPNDEIIVLDLYKENMGFLTEEDVALHNVKPGEGKNYPVLKYAYQFLEADKFIISAPFWNLSFPAILKAYLDYVTVSGITFKYTSQGPVGLCEGKKAIHFVTRGGAYSQEPLSDFELGDRYLRTLLGFLGIRDFTTFAREDMDRSDTNVELVVSDAIKEAQELAKNF</sequence>
<evidence type="ECO:0000256" key="3">
    <source>
        <dbReference type="ARBA" id="ARBA00023002"/>
    </source>
</evidence>
<comment type="cofactor">
    <cofactor evidence="6">
        <name>FMN</name>
        <dbReference type="ChEBI" id="CHEBI:58210"/>
    </cofactor>
    <text evidence="6">Binds 1 FMN per subunit.</text>
</comment>